<name>A0ABD2P0Q6_9CUCU</name>
<keyword evidence="2" id="KW-1185">Reference proteome</keyword>
<dbReference type="InterPro" id="IPR053012">
    <property type="entry name" value="ER-organelle_contact"/>
</dbReference>
<protein>
    <recommendedName>
        <fullName evidence="3">CRAL/TRIO N-terminal domain-containing protein</fullName>
    </recommendedName>
</protein>
<dbReference type="InterPro" id="IPR036865">
    <property type="entry name" value="CRAL-TRIO_dom_sf"/>
</dbReference>
<organism evidence="1 2">
    <name type="scientific">Cryptolaemus montrouzieri</name>
    <dbReference type="NCBI Taxonomy" id="559131"/>
    <lineage>
        <taxon>Eukaryota</taxon>
        <taxon>Metazoa</taxon>
        <taxon>Ecdysozoa</taxon>
        <taxon>Arthropoda</taxon>
        <taxon>Hexapoda</taxon>
        <taxon>Insecta</taxon>
        <taxon>Pterygota</taxon>
        <taxon>Neoptera</taxon>
        <taxon>Endopterygota</taxon>
        <taxon>Coleoptera</taxon>
        <taxon>Polyphaga</taxon>
        <taxon>Cucujiformia</taxon>
        <taxon>Coccinelloidea</taxon>
        <taxon>Coccinellidae</taxon>
        <taxon>Scymninae</taxon>
        <taxon>Scymnini</taxon>
        <taxon>Cryptolaemus</taxon>
    </lineage>
</organism>
<accession>A0ABD2P0Q6</accession>
<evidence type="ECO:0000313" key="1">
    <source>
        <dbReference type="EMBL" id="KAL3284474.1"/>
    </source>
</evidence>
<dbReference type="Gene3D" id="3.40.525.10">
    <property type="entry name" value="CRAL-TRIO lipid binding domain"/>
    <property type="match status" value="1"/>
</dbReference>
<dbReference type="InterPro" id="IPR036273">
    <property type="entry name" value="CRAL/TRIO_N_dom_sf"/>
</dbReference>
<gene>
    <name evidence="1" type="ORF">HHI36_018635</name>
</gene>
<dbReference type="SUPFAM" id="SSF46938">
    <property type="entry name" value="CRAL/TRIO N-terminal domain"/>
    <property type="match status" value="1"/>
</dbReference>
<evidence type="ECO:0008006" key="3">
    <source>
        <dbReference type="Google" id="ProtNLM"/>
    </source>
</evidence>
<sequence length="110" mass="13016">MEPSQLEINELRKTVLEKISNAGENAIHPKDLKRIKEEDDWLRRFLLHTELKQTEALQMLWTTLQWRKEYGTNEINEHTVRMDVLILGGFFPRGKDIDDCTLLYSNVKSM</sequence>
<dbReference type="PANTHER" id="PTHR46384:SF1">
    <property type="entry name" value="MOTILE SPERM DOMAIN-CONTAINING PROTEIN 2"/>
    <property type="match status" value="1"/>
</dbReference>
<dbReference type="Proteomes" id="UP001516400">
    <property type="component" value="Unassembled WGS sequence"/>
</dbReference>
<dbReference type="EMBL" id="JABFTP020000165">
    <property type="protein sequence ID" value="KAL3284474.1"/>
    <property type="molecule type" value="Genomic_DNA"/>
</dbReference>
<evidence type="ECO:0000313" key="2">
    <source>
        <dbReference type="Proteomes" id="UP001516400"/>
    </source>
</evidence>
<proteinExistence type="predicted"/>
<dbReference type="AlphaFoldDB" id="A0ABD2P0Q6"/>
<dbReference type="PANTHER" id="PTHR46384">
    <property type="entry name" value="MOTILE SPERM DOMAIN-CONTAINING PROTEIN 2"/>
    <property type="match status" value="1"/>
</dbReference>
<reference evidence="1 2" key="1">
    <citation type="journal article" date="2021" name="BMC Biol.">
        <title>Horizontally acquired antibacterial genes associated with adaptive radiation of ladybird beetles.</title>
        <authorList>
            <person name="Li H.S."/>
            <person name="Tang X.F."/>
            <person name="Huang Y.H."/>
            <person name="Xu Z.Y."/>
            <person name="Chen M.L."/>
            <person name="Du X.Y."/>
            <person name="Qiu B.Y."/>
            <person name="Chen P.T."/>
            <person name="Zhang W."/>
            <person name="Slipinski A."/>
            <person name="Escalona H.E."/>
            <person name="Waterhouse R.M."/>
            <person name="Zwick A."/>
            <person name="Pang H."/>
        </authorList>
    </citation>
    <scope>NUCLEOTIDE SEQUENCE [LARGE SCALE GENOMIC DNA]</scope>
    <source>
        <strain evidence="1">SYSU2018</strain>
    </source>
</reference>
<comment type="caution">
    <text evidence="1">The sequence shown here is derived from an EMBL/GenBank/DDBJ whole genome shotgun (WGS) entry which is preliminary data.</text>
</comment>